<evidence type="ECO:0000313" key="13">
    <source>
        <dbReference type="EMBL" id="PUE53906.1"/>
    </source>
</evidence>
<dbReference type="AlphaFoldDB" id="A0A315E7K9"/>
<organism evidence="13 14">
    <name type="scientific">Limnohabitans parvus II-B4</name>
    <dbReference type="NCBI Taxonomy" id="1293052"/>
    <lineage>
        <taxon>Bacteria</taxon>
        <taxon>Pseudomonadati</taxon>
        <taxon>Pseudomonadota</taxon>
        <taxon>Betaproteobacteria</taxon>
        <taxon>Burkholderiales</taxon>
        <taxon>Comamonadaceae</taxon>
        <taxon>Limnohabitans</taxon>
    </lineage>
</organism>
<evidence type="ECO:0000313" key="14">
    <source>
        <dbReference type="Proteomes" id="UP000250790"/>
    </source>
</evidence>
<sequence>MPLSIERPQPHSGSQYLRILGVVSAVHLALALLLLAAPHFQLSRRLPPITIDIGAAAPELQRGLEEAVTAQAGQAGGANRTSTQKTAPSKSPAIAKTSIPALPNRSPDAARVSQPVEKPAPIATPEEPTASALPGSTTMAVPKGQAQVSQEKTVRTAEPDVQAAYKENPKPPYPKAAFRVGAEGSVEVTVEVNPDGSVSTVSLAQSSGNEWLDQSALDSVKGWRFRSARKDGVLIKTVVRVPITFKLRADR</sequence>
<dbReference type="InterPro" id="IPR037682">
    <property type="entry name" value="TonB_C"/>
</dbReference>
<dbReference type="SUPFAM" id="SSF74653">
    <property type="entry name" value="TolA/TonB C-terminal domain"/>
    <property type="match status" value="1"/>
</dbReference>
<dbReference type="RefSeq" id="WP_108311914.1">
    <property type="nucleotide sequence ID" value="NZ_NESN01000002.1"/>
</dbReference>
<evidence type="ECO:0000256" key="1">
    <source>
        <dbReference type="ARBA" id="ARBA00004383"/>
    </source>
</evidence>
<keyword evidence="8 11" id="KW-1133">Transmembrane helix</keyword>
<dbReference type="Pfam" id="PF03544">
    <property type="entry name" value="TonB_C"/>
    <property type="match status" value="1"/>
</dbReference>
<comment type="caution">
    <text evidence="13">The sequence shown here is derived from an EMBL/GenBank/DDBJ whole genome shotgun (WGS) entry which is preliminary data.</text>
</comment>
<comment type="similarity">
    <text evidence="2">Belongs to the TonB family.</text>
</comment>
<reference evidence="13 14" key="1">
    <citation type="submission" date="2017-04" db="EMBL/GenBank/DDBJ databases">
        <title>Unexpected and diverse lifestyles within the genus Limnohabitans.</title>
        <authorList>
            <person name="Kasalicky V."/>
            <person name="Mehrshad M."/>
            <person name="Andrei S.-A."/>
            <person name="Salcher M."/>
            <person name="Kratochvilova H."/>
            <person name="Simek K."/>
            <person name="Ghai R."/>
        </authorList>
    </citation>
    <scope>NUCLEOTIDE SEQUENCE [LARGE SCALE GENOMIC DNA]</scope>
    <source>
        <strain evidence="13 14">II-B4</strain>
    </source>
</reference>
<dbReference type="PANTHER" id="PTHR33446:SF2">
    <property type="entry name" value="PROTEIN TONB"/>
    <property type="match status" value="1"/>
</dbReference>
<dbReference type="Gene3D" id="3.30.1150.10">
    <property type="match status" value="1"/>
</dbReference>
<keyword evidence="5" id="KW-0997">Cell inner membrane</keyword>
<evidence type="ECO:0000256" key="11">
    <source>
        <dbReference type="SAM" id="Phobius"/>
    </source>
</evidence>
<evidence type="ECO:0000256" key="9">
    <source>
        <dbReference type="ARBA" id="ARBA00023136"/>
    </source>
</evidence>
<gene>
    <name evidence="13" type="ORF">B9Z37_04745</name>
</gene>
<feature type="compositionally biased region" description="Polar residues" evidence="10">
    <location>
        <begin position="79"/>
        <end position="89"/>
    </location>
</feature>
<dbReference type="InterPro" id="IPR051045">
    <property type="entry name" value="TonB-dependent_transducer"/>
</dbReference>
<dbReference type="PROSITE" id="PS52015">
    <property type="entry name" value="TONB_CTD"/>
    <property type="match status" value="1"/>
</dbReference>
<feature type="compositionally biased region" description="Low complexity" evidence="10">
    <location>
        <begin position="119"/>
        <end position="132"/>
    </location>
</feature>
<evidence type="ECO:0000256" key="2">
    <source>
        <dbReference type="ARBA" id="ARBA00006555"/>
    </source>
</evidence>
<evidence type="ECO:0000256" key="4">
    <source>
        <dbReference type="ARBA" id="ARBA00022475"/>
    </source>
</evidence>
<evidence type="ECO:0000256" key="5">
    <source>
        <dbReference type="ARBA" id="ARBA00022519"/>
    </source>
</evidence>
<keyword evidence="3" id="KW-0813">Transport</keyword>
<keyword evidence="9 11" id="KW-0472">Membrane</keyword>
<keyword evidence="14" id="KW-1185">Reference proteome</keyword>
<evidence type="ECO:0000256" key="6">
    <source>
        <dbReference type="ARBA" id="ARBA00022692"/>
    </source>
</evidence>
<evidence type="ECO:0000256" key="8">
    <source>
        <dbReference type="ARBA" id="ARBA00022989"/>
    </source>
</evidence>
<proteinExistence type="inferred from homology"/>
<keyword evidence="6 11" id="KW-0812">Transmembrane</keyword>
<accession>A0A315E7K9</accession>
<dbReference type="GO" id="GO:0015031">
    <property type="term" value="P:protein transport"/>
    <property type="evidence" value="ECO:0007669"/>
    <property type="project" value="UniProtKB-KW"/>
</dbReference>
<evidence type="ECO:0000256" key="10">
    <source>
        <dbReference type="SAM" id="MobiDB-lite"/>
    </source>
</evidence>
<evidence type="ECO:0000259" key="12">
    <source>
        <dbReference type="PROSITE" id="PS52015"/>
    </source>
</evidence>
<dbReference type="InterPro" id="IPR006260">
    <property type="entry name" value="TonB/TolA_C"/>
</dbReference>
<feature type="transmembrane region" description="Helical" evidence="11">
    <location>
        <begin position="16"/>
        <end position="37"/>
    </location>
</feature>
<name>A0A315E7K9_9BURK</name>
<dbReference type="GO" id="GO:0098797">
    <property type="term" value="C:plasma membrane protein complex"/>
    <property type="evidence" value="ECO:0007669"/>
    <property type="project" value="TreeGrafter"/>
</dbReference>
<dbReference type="OrthoDB" id="8853512at2"/>
<dbReference type="NCBIfam" id="TIGR01352">
    <property type="entry name" value="tonB_Cterm"/>
    <property type="match status" value="1"/>
</dbReference>
<dbReference type="Proteomes" id="UP000250790">
    <property type="component" value="Unassembled WGS sequence"/>
</dbReference>
<feature type="domain" description="TonB C-terminal" evidence="12">
    <location>
        <begin position="158"/>
        <end position="251"/>
    </location>
</feature>
<evidence type="ECO:0000256" key="7">
    <source>
        <dbReference type="ARBA" id="ARBA00022927"/>
    </source>
</evidence>
<comment type="subcellular location">
    <subcellularLocation>
        <location evidence="1">Cell inner membrane</location>
        <topology evidence="1">Single-pass membrane protein</topology>
        <orientation evidence="1">Periplasmic side</orientation>
    </subcellularLocation>
</comment>
<evidence type="ECO:0000256" key="3">
    <source>
        <dbReference type="ARBA" id="ARBA00022448"/>
    </source>
</evidence>
<dbReference type="GO" id="GO:0031992">
    <property type="term" value="F:energy transducer activity"/>
    <property type="evidence" value="ECO:0007669"/>
    <property type="project" value="TreeGrafter"/>
</dbReference>
<protein>
    <recommendedName>
        <fullName evidence="12">TonB C-terminal domain-containing protein</fullName>
    </recommendedName>
</protein>
<feature type="region of interest" description="Disordered" evidence="10">
    <location>
        <begin position="67"/>
        <end position="136"/>
    </location>
</feature>
<keyword evidence="4" id="KW-1003">Cell membrane</keyword>
<keyword evidence="7" id="KW-0653">Protein transport</keyword>
<dbReference type="GO" id="GO:0055085">
    <property type="term" value="P:transmembrane transport"/>
    <property type="evidence" value="ECO:0007669"/>
    <property type="project" value="InterPro"/>
</dbReference>
<dbReference type="PANTHER" id="PTHR33446">
    <property type="entry name" value="PROTEIN TONB-RELATED"/>
    <property type="match status" value="1"/>
</dbReference>
<dbReference type="EMBL" id="NESN01000002">
    <property type="protein sequence ID" value="PUE53906.1"/>
    <property type="molecule type" value="Genomic_DNA"/>
</dbReference>